<protein>
    <recommendedName>
        <fullName evidence="3">PqqD family protein</fullName>
    </recommendedName>
</protein>
<dbReference type="Pfam" id="PF05402">
    <property type="entry name" value="PqqD"/>
    <property type="match status" value="1"/>
</dbReference>
<gene>
    <name evidence="1" type="ORF">FHS19_000628</name>
</gene>
<organism evidence="1 2">
    <name type="scientific">Paenibacillus rhizosphaerae</name>
    <dbReference type="NCBI Taxonomy" id="297318"/>
    <lineage>
        <taxon>Bacteria</taxon>
        <taxon>Bacillati</taxon>
        <taxon>Bacillota</taxon>
        <taxon>Bacilli</taxon>
        <taxon>Bacillales</taxon>
        <taxon>Paenibacillaceae</taxon>
        <taxon>Paenibacillus</taxon>
    </lineage>
</organism>
<reference evidence="1 2" key="1">
    <citation type="submission" date="2020-08" db="EMBL/GenBank/DDBJ databases">
        <title>Genomic Encyclopedia of Type Strains, Phase III (KMG-III): the genomes of soil and plant-associated and newly described type strains.</title>
        <authorList>
            <person name="Whitman W."/>
        </authorList>
    </citation>
    <scope>NUCLEOTIDE SEQUENCE [LARGE SCALE GENOMIC DNA]</scope>
    <source>
        <strain evidence="1 2">CECT 5831</strain>
    </source>
</reference>
<evidence type="ECO:0000313" key="1">
    <source>
        <dbReference type="EMBL" id="MBB3125974.1"/>
    </source>
</evidence>
<name>A0A839TH73_9BACL</name>
<sequence>MLGYRKKRKDNAGIPINLLDLVPVLHAKVKAEKSGGIVTLSVSREGWLARQSVKWLKQPAVVQIRLDPLGSEVAACCDGSHSVADIAGKLHARFGEEAEPLLPRLAKFIELLEMNDLAVCHPFVFREQA</sequence>
<dbReference type="Gene3D" id="1.10.10.1150">
    <property type="entry name" value="Coenzyme PQQ synthesis protein D (PqqD)"/>
    <property type="match status" value="1"/>
</dbReference>
<proteinExistence type="predicted"/>
<dbReference type="RefSeq" id="WP_183578381.1">
    <property type="nucleotide sequence ID" value="NZ_JACHXJ010000001.1"/>
</dbReference>
<dbReference type="EMBL" id="JACHXJ010000001">
    <property type="protein sequence ID" value="MBB3125974.1"/>
    <property type="molecule type" value="Genomic_DNA"/>
</dbReference>
<dbReference type="InterPro" id="IPR008792">
    <property type="entry name" value="PQQD"/>
</dbReference>
<comment type="caution">
    <text evidence="1">The sequence shown here is derived from an EMBL/GenBank/DDBJ whole genome shotgun (WGS) entry which is preliminary data.</text>
</comment>
<dbReference type="AlphaFoldDB" id="A0A839TH73"/>
<dbReference type="InterPro" id="IPR041881">
    <property type="entry name" value="PqqD_sf"/>
</dbReference>
<dbReference type="Proteomes" id="UP000517523">
    <property type="component" value="Unassembled WGS sequence"/>
</dbReference>
<accession>A0A839TH73</accession>
<evidence type="ECO:0008006" key="3">
    <source>
        <dbReference type="Google" id="ProtNLM"/>
    </source>
</evidence>
<evidence type="ECO:0000313" key="2">
    <source>
        <dbReference type="Proteomes" id="UP000517523"/>
    </source>
</evidence>